<dbReference type="InterPro" id="IPR058163">
    <property type="entry name" value="LysR-type_TF_proteobact-type"/>
</dbReference>
<dbReference type="PROSITE" id="PS50931">
    <property type="entry name" value="HTH_LYSR"/>
    <property type="match status" value="1"/>
</dbReference>
<proteinExistence type="inferred from homology"/>
<dbReference type="OrthoDB" id="8885940at2"/>
<evidence type="ECO:0000256" key="2">
    <source>
        <dbReference type="ARBA" id="ARBA00023015"/>
    </source>
</evidence>
<sequence length="307" mass="33959">MDRLTEMALFVGVAEAGSLNRAAGKLGLSNAAASRYLSALEERLGARLVERNTRRLYLTEPGQEFLRRSKQILADLQEAESTVNAAVAEPSGMLQLAAPLFFCVHHIAPLLPAYALRCPAVSVQVQAVPDTAAIDGDVDVAIRMRASDPGQGVEFQRLAETRQVLAASPRYLKRAGMPRRPADLAAHALLIHTCPEPEDELHFTRRGEKTAVPVKGGVESNDVQVLRTAALDGLGIAILPAYVLYDDLVGGQLRPVLDAWDLPRTTIDLVYPSRKHRLEKVRTFVDFMAARFARTPYERRWTRRFKE</sequence>
<organism evidence="6 7">
    <name type="scientific">Pigmentiphaga humi</name>
    <dbReference type="NCBI Taxonomy" id="2478468"/>
    <lineage>
        <taxon>Bacteria</taxon>
        <taxon>Pseudomonadati</taxon>
        <taxon>Pseudomonadota</taxon>
        <taxon>Betaproteobacteria</taxon>
        <taxon>Burkholderiales</taxon>
        <taxon>Alcaligenaceae</taxon>
        <taxon>Pigmentiphaga</taxon>
    </lineage>
</organism>
<dbReference type="GO" id="GO:0003700">
    <property type="term" value="F:DNA-binding transcription factor activity"/>
    <property type="evidence" value="ECO:0007669"/>
    <property type="project" value="InterPro"/>
</dbReference>
<dbReference type="SUPFAM" id="SSF46785">
    <property type="entry name" value="Winged helix' DNA-binding domain"/>
    <property type="match status" value="1"/>
</dbReference>
<dbReference type="InterPro" id="IPR000847">
    <property type="entry name" value="LysR_HTH_N"/>
</dbReference>
<name>A0A3P4AXH4_9BURK</name>
<dbReference type="InterPro" id="IPR005119">
    <property type="entry name" value="LysR_subst-bd"/>
</dbReference>
<comment type="similarity">
    <text evidence="1">Belongs to the LysR transcriptional regulatory family.</text>
</comment>
<accession>A0A3P4AXH4</accession>
<gene>
    <name evidence="6" type="primary">dmlR_7</name>
    <name evidence="6" type="ORF">PIGHUM_00775</name>
</gene>
<keyword evidence="2" id="KW-0805">Transcription regulation</keyword>
<dbReference type="InterPro" id="IPR036388">
    <property type="entry name" value="WH-like_DNA-bd_sf"/>
</dbReference>
<evidence type="ECO:0000313" key="7">
    <source>
        <dbReference type="Proteomes" id="UP000277294"/>
    </source>
</evidence>
<dbReference type="Pfam" id="PF03466">
    <property type="entry name" value="LysR_substrate"/>
    <property type="match status" value="1"/>
</dbReference>
<evidence type="ECO:0000256" key="3">
    <source>
        <dbReference type="ARBA" id="ARBA00023125"/>
    </source>
</evidence>
<dbReference type="CDD" id="cd08422">
    <property type="entry name" value="PBP2_CrgA_like"/>
    <property type="match status" value="1"/>
</dbReference>
<keyword evidence="7" id="KW-1185">Reference proteome</keyword>
<dbReference type="Gene3D" id="1.10.10.10">
    <property type="entry name" value="Winged helix-like DNA-binding domain superfamily/Winged helix DNA-binding domain"/>
    <property type="match status" value="1"/>
</dbReference>
<evidence type="ECO:0000256" key="4">
    <source>
        <dbReference type="ARBA" id="ARBA00023163"/>
    </source>
</evidence>
<keyword evidence="3" id="KW-0238">DNA-binding</keyword>
<dbReference type="AlphaFoldDB" id="A0A3P4AXH4"/>
<dbReference type="Gene3D" id="3.40.190.290">
    <property type="match status" value="1"/>
</dbReference>
<dbReference type="Pfam" id="PF00126">
    <property type="entry name" value="HTH_1"/>
    <property type="match status" value="1"/>
</dbReference>
<protein>
    <submittedName>
        <fullName evidence="6">HTH-type transcriptional regulator DmlR</fullName>
    </submittedName>
</protein>
<feature type="domain" description="HTH lysR-type" evidence="5">
    <location>
        <begin position="1"/>
        <end position="59"/>
    </location>
</feature>
<reference evidence="6 7" key="1">
    <citation type="submission" date="2018-10" db="EMBL/GenBank/DDBJ databases">
        <authorList>
            <person name="Criscuolo A."/>
        </authorList>
    </citation>
    <scope>NUCLEOTIDE SEQUENCE [LARGE SCALE GENOMIC DNA]</scope>
    <source>
        <strain evidence="6">DnA1</strain>
    </source>
</reference>
<evidence type="ECO:0000259" key="5">
    <source>
        <dbReference type="PROSITE" id="PS50931"/>
    </source>
</evidence>
<keyword evidence="4" id="KW-0804">Transcription</keyword>
<dbReference type="PANTHER" id="PTHR30537:SF35">
    <property type="entry name" value="TRANSCRIPTIONAL REGULATORY PROTEIN"/>
    <property type="match status" value="1"/>
</dbReference>
<dbReference type="PANTHER" id="PTHR30537">
    <property type="entry name" value="HTH-TYPE TRANSCRIPTIONAL REGULATOR"/>
    <property type="match status" value="1"/>
</dbReference>
<dbReference type="InterPro" id="IPR036390">
    <property type="entry name" value="WH_DNA-bd_sf"/>
</dbReference>
<evidence type="ECO:0000313" key="6">
    <source>
        <dbReference type="EMBL" id="VCU68717.1"/>
    </source>
</evidence>
<dbReference type="Proteomes" id="UP000277294">
    <property type="component" value="Unassembled WGS sequence"/>
</dbReference>
<dbReference type="EMBL" id="UWPJ01000008">
    <property type="protein sequence ID" value="VCU68717.1"/>
    <property type="molecule type" value="Genomic_DNA"/>
</dbReference>
<dbReference type="SUPFAM" id="SSF53850">
    <property type="entry name" value="Periplasmic binding protein-like II"/>
    <property type="match status" value="1"/>
</dbReference>
<dbReference type="GO" id="GO:0006351">
    <property type="term" value="P:DNA-templated transcription"/>
    <property type="evidence" value="ECO:0007669"/>
    <property type="project" value="TreeGrafter"/>
</dbReference>
<evidence type="ECO:0000256" key="1">
    <source>
        <dbReference type="ARBA" id="ARBA00009437"/>
    </source>
</evidence>
<dbReference type="GO" id="GO:0043565">
    <property type="term" value="F:sequence-specific DNA binding"/>
    <property type="evidence" value="ECO:0007669"/>
    <property type="project" value="TreeGrafter"/>
</dbReference>
<dbReference type="FunFam" id="1.10.10.10:FF:000001">
    <property type="entry name" value="LysR family transcriptional regulator"/>
    <property type="match status" value="1"/>
</dbReference>
<dbReference type="RefSeq" id="WP_124077950.1">
    <property type="nucleotide sequence ID" value="NZ_UWPJ01000008.1"/>
</dbReference>